<dbReference type="AlphaFoldDB" id="A0A0M4LFE8"/>
<evidence type="ECO:0000256" key="10">
    <source>
        <dbReference type="PIRSR" id="PIRSR000193-1"/>
    </source>
</evidence>
<dbReference type="SUPFAM" id="SSF48179">
    <property type="entry name" value="6-phosphogluconate dehydrogenase C-terminal domain-like"/>
    <property type="match status" value="1"/>
</dbReference>
<feature type="domain" description="Pyrroline-5-carboxylate reductase dimerisation" evidence="12">
    <location>
        <begin position="164"/>
        <end position="268"/>
    </location>
</feature>
<proteinExistence type="inferred from homology"/>
<feature type="binding site" evidence="10">
    <location>
        <begin position="71"/>
        <end position="74"/>
    </location>
    <ligand>
        <name>NADP(+)</name>
        <dbReference type="ChEBI" id="CHEBI:58349"/>
    </ligand>
</feature>
<dbReference type="PANTHER" id="PTHR11645">
    <property type="entry name" value="PYRROLINE-5-CARBOXYLATE REDUCTASE"/>
    <property type="match status" value="1"/>
</dbReference>
<dbReference type="GO" id="GO:0005737">
    <property type="term" value="C:cytoplasm"/>
    <property type="evidence" value="ECO:0007669"/>
    <property type="project" value="UniProtKB-SubCell"/>
</dbReference>
<dbReference type="InterPro" id="IPR000304">
    <property type="entry name" value="Pyrroline-COOH_reductase"/>
</dbReference>
<evidence type="ECO:0000256" key="9">
    <source>
        <dbReference type="NCBIfam" id="TIGR00112"/>
    </source>
</evidence>
<comment type="function">
    <text evidence="8">Catalyzes the reduction of 1-pyrroline-5-carboxylate (PCA) to L-proline.</text>
</comment>
<evidence type="ECO:0000256" key="8">
    <source>
        <dbReference type="HAMAP-Rule" id="MF_01925"/>
    </source>
</evidence>
<organism evidence="13 14">
    <name type="scientific">Candidatus Pseudothioglobus singularis PS1</name>
    <dbReference type="NCBI Taxonomy" id="1125411"/>
    <lineage>
        <taxon>Bacteria</taxon>
        <taxon>Pseudomonadati</taxon>
        <taxon>Pseudomonadota</taxon>
        <taxon>Gammaproteobacteria</taxon>
        <taxon>Candidatus Pseudothioglobaceae</taxon>
        <taxon>Candidatus Pseudothioglobus</taxon>
    </lineage>
</organism>
<dbReference type="InterPro" id="IPR036291">
    <property type="entry name" value="NAD(P)-bd_dom_sf"/>
</dbReference>
<dbReference type="InterPro" id="IPR008927">
    <property type="entry name" value="6-PGluconate_DH-like_C_sf"/>
</dbReference>
<sequence length="276" mass="29535">MENKTVIGFIGAGNMAYALIKGLLSDGFEAKNINVSDANLELLEKRSSELGVTTYSDNVSLLTNSDIVVFAVKPQVLSVVCHELKNKASSDQLFVSIVAGIKSKDINRWLGGDFALVRTMPNTPALFQSGVTGLFANELVNDTQKESVNLLLSAVGECFWVNEENLLDAITAISGSGPAYFFLMMQSMKQAAMALGLDEETADALSIKTSLGASIMATNSGKDSRTLRAEVTSPNGTTQSAIETFQDQNFEGIVAAATRAAYDRARELSQELGNID</sequence>
<dbReference type="STRING" id="1125411.W908_00805"/>
<keyword evidence="4 8" id="KW-0028">Amino-acid biosynthesis</keyword>
<evidence type="ECO:0000256" key="3">
    <source>
        <dbReference type="ARBA" id="ARBA00022490"/>
    </source>
</evidence>
<protein>
    <recommendedName>
        <fullName evidence="8 9">Pyrroline-5-carboxylate reductase</fullName>
        <shortName evidence="8">P5C reductase</shortName>
        <shortName evidence="8">P5CR</shortName>
        <ecNumber evidence="8 9">1.5.1.2</ecNumber>
    </recommendedName>
    <alternativeName>
        <fullName evidence="8">PCA reductase</fullName>
    </alternativeName>
</protein>
<feature type="domain" description="Pyrroline-5-carboxylate reductase catalytic N-terminal" evidence="11">
    <location>
        <begin position="7"/>
        <end position="100"/>
    </location>
</feature>
<dbReference type="Gene3D" id="1.10.3730.10">
    <property type="entry name" value="ProC C-terminal domain-like"/>
    <property type="match status" value="1"/>
</dbReference>
<dbReference type="FunFam" id="3.40.50.720:FF:000190">
    <property type="entry name" value="Pyrroline-5-carboxylate reductase"/>
    <property type="match status" value="1"/>
</dbReference>
<evidence type="ECO:0000256" key="7">
    <source>
        <dbReference type="ARBA" id="ARBA00023002"/>
    </source>
</evidence>
<dbReference type="HAMAP" id="MF_01925">
    <property type="entry name" value="P5C_reductase"/>
    <property type="match status" value="1"/>
</dbReference>
<name>A0A0M4LFE8_9GAMM</name>
<dbReference type="EC" id="1.5.1.2" evidence="8 9"/>
<dbReference type="RefSeq" id="WP_020023581.1">
    <property type="nucleotide sequence ID" value="NZ_CP006911.1"/>
</dbReference>
<feature type="binding site" evidence="10">
    <location>
        <begin position="10"/>
        <end position="15"/>
    </location>
    <ligand>
        <name>NADP(+)</name>
        <dbReference type="ChEBI" id="CHEBI:58349"/>
    </ligand>
</feature>
<dbReference type="PIRSF" id="PIRSF000193">
    <property type="entry name" value="Pyrrol-5-carb_rd"/>
    <property type="match status" value="1"/>
</dbReference>
<dbReference type="SUPFAM" id="SSF51735">
    <property type="entry name" value="NAD(P)-binding Rossmann-fold domains"/>
    <property type="match status" value="1"/>
</dbReference>
<evidence type="ECO:0000256" key="6">
    <source>
        <dbReference type="ARBA" id="ARBA00022857"/>
    </source>
</evidence>
<evidence type="ECO:0000259" key="11">
    <source>
        <dbReference type="Pfam" id="PF03807"/>
    </source>
</evidence>
<keyword evidence="7 8" id="KW-0560">Oxidoreductase</keyword>
<dbReference type="Proteomes" id="UP000068905">
    <property type="component" value="Chromosome"/>
</dbReference>
<keyword evidence="5 8" id="KW-0641">Proline biosynthesis</keyword>
<dbReference type="Gene3D" id="3.40.50.720">
    <property type="entry name" value="NAD(P)-binding Rossmann-like Domain"/>
    <property type="match status" value="1"/>
</dbReference>
<keyword evidence="6 8" id="KW-0521">NADP</keyword>
<dbReference type="InterPro" id="IPR029036">
    <property type="entry name" value="P5CR_dimer"/>
</dbReference>
<evidence type="ECO:0000313" key="14">
    <source>
        <dbReference type="Proteomes" id="UP000068905"/>
    </source>
</evidence>
<dbReference type="UniPathway" id="UPA00098">
    <property type="reaction ID" value="UER00361"/>
</dbReference>
<keyword evidence="3 8" id="KW-0963">Cytoplasm</keyword>
<dbReference type="NCBIfam" id="TIGR00112">
    <property type="entry name" value="proC"/>
    <property type="match status" value="1"/>
</dbReference>
<comment type="subcellular location">
    <subcellularLocation>
        <location evidence="1 8">Cytoplasm</location>
    </subcellularLocation>
</comment>
<comment type="catalytic activity">
    <reaction evidence="8">
        <text>L-proline + NAD(+) = (S)-1-pyrroline-5-carboxylate + NADH + 2 H(+)</text>
        <dbReference type="Rhea" id="RHEA:14105"/>
        <dbReference type="ChEBI" id="CHEBI:15378"/>
        <dbReference type="ChEBI" id="CHEBI:17388"/>
        <dbReference type="ChEBI" id="CHEBI:57540"/>
        <dbReference type="ChEBI" id="CHEBI:57945"/>
        <dbReference type="ChEBI" id="CHEBI:60039"/>
        <dbReference type="EC" id="1.5.1.2"/>
    </reaction>
</comment>
<dbReference type="PANTHER" id="PTHR11645:SF0">
    <property type="entry name" value="PYRROLINE-5-CARBOXYLATE REDUCTASE 3"/>
    <property type="match status" value="1"/>
</dbReference>
<evidence type="ECO:0000256" key="4">
    <source>
        <dbReference type="ARBA" id="ARBA00022605"/>
    </source>
</evidence>
<dbReference type="GO" id="GO:0055129">
    <property type="term" value="P:L-proline biosynthetic process"/>
    <property type="evidence" value="ECO:0007669"/>
    <property type="project" value="UniProtKB-UniRule"/>
</dbReference>
<dbReference type="OrthoDB" id="9805754at2"/>
<comment type="similarity">
    <text evidence="2 8">Belongs to the pyrroline-5-carboxylate reductase family.</text>
</comment>
<dbReference type="PATRIC" id="fig|1125411.7.peg.158"/>
<feature type="binding site" evidence="10">
    <location>
        <position position="58"/>
    </location>
    <ligand>
        <name>NADPH</name>
        <dbReference type="ChEBI" id="CHEBI:57783"/>
    </ligand>
</feature>
<dbReference type="KEGG" id="tsn:W908_00805"/>
<comment type="pathway">
    <text evidence="8">Amino-acid biosynthesis; L-proline biosynthesis; L-proline from L-glutamate 5-semialdehyde: step 1/1.</text>
</comment>
<evidence type="ECO:0000256" key="5">
    <source>
        <dbReference type="ARBA" id="ARBA00022650"/>
    </source>
</evidence>
<evidence type="ECO:0000259" key="12">
    <source>
        <dbReference type="Pfam" id="PF14748"/>
    </source>
</evidence>
<dbReference type="GO" id="GO:0004735">
    <property type="term" value="F:pyrroline-5-carboxylate reductase activity"/>
    <property type="evidence" value="ECO:0007669"/>
    <property type="project" value="UniProtKB-UniRule"/>
</dbReference>
<evidence type="ECO:0000256" key="2">
    <source>
        <dbReference type="ARBA" id="ARBA00005525"/>
    </source>
</evidence>
<gene>
    <name evidence="8" type="primary">proC</name>
    <name evidence="13" type="ORF">W908_00805</name>
</gene>
<comment type="catalytic activity">
    <reaction evidence="8">
        <text>L-proline + NADP(+) = (S)-1-pyrroline-5-carboxylate + NADPH + 2 H(+)</text>
        <dbReference type="Rhea" id="RHEA:14109"/>
        <dbReference type="ChEBI" id="CHEBI:15378"/>
        <dbReference type="ChEBI" id="CHEBI:17388"/>
        <dbReference type="ChEBI" id="CHEBI:57783"/>
        <dbReference type="ChEBI" id="CHEBI:58349"/>
        <dbReference type="ChEBI" id="CHEBI:60039"/>
        <dbReference type="EC" id="1.5.1.2"/>
    </reaction>
</comment>
<dbReference type="InterPro" id="IPR028939">
    <property type="entry name" value="P5C_Rdtase_cat_N"/>
</dbReference>
<keyword evidence="14" id="KW-1185">Reference proteome</keyword>
<accession>A0A0M4LFE8</accession>
<dbReference type="EMBL" id="CP006911">
    <property type="protein sequence ID" value="ALE01277.1"/>
    <property type="molecule type" value="Genomic_DNA"/>
</dbReference>
<dbReference type="FunFam" id="1.10.3730.10:FF:000001">
    <property type="entry name" value="Pyrroline-5-carboxylate reductase"/>
    <property type="match status" value="1"/>
</dbReference>
<dbReference type="Pfam" id="PF14748">
    <property type="entry name" value="P5CR_dimer"/>
    <property type="match status" value="1"/>
</dbReference>
<evidence type="ECO:0000256" key="1">
    <source>
        <dbReference type="ARBA" id="ARBA00004496"/>
    </source>
</evidence>
<reference evidence="13 14" key="1">
    <citation type="journal article" date="2015" name="Genome Announc.">
        <title>Genome Sequence of 'Candidatus Thioglobus singularis' Strain PS1, a Mixotroph from the SUP05 Clade of Marine Gammaproteobacteria.</title>
        <authorList>
            <person name="Marshall K.T."/>
            <person name="Morris R.M."/>
        </authorList>
    </citation>
    <scope>NUCLEOTIDE SEQUENCE [LARGE SCALE GENOMIC DNA]</scope>
    <source>
        <strain evidence="13 14">PS1</strain>
    </source>
</reference>
<dbReference type="Pfam" id="PF03807">
    <property type="entry name" value="F420_oxidored"/>
    <property type="match status" value="1"/>
</dbReference>
<evidence type="ECO:0000313" key="13">
    <source>
        <dbReference type="EMBL" id="ALE01277.1"/>
    </source>
</evidence>